<dbReference type="AlphaFoldDB" id="A0A497EZ98"/>
<gene>
    <name evidence="2" type="ORF">DRJ20_00920</name>
</gene>
<comment type="caution">
    <text evidence="2">The sequence shown here is derived from an EMBL/GenBank/DDBJ whole genome shotgun (WGS) entry which is preliminary data.</text>
</comment>
<feature type="non-terminal residue" evidence="2">
    <location>
        <position position="670"/>
    </location>
</feature>
<evidence type="ECO:0000256" key="1">
    <source>
        <dbReference type="SAM" id="Coils"/>
    </source>
</evidence>
<evidence type="ECO:0000313" key="3">
    <source>
        <dbReference type="Proteomes" id="UP000268446"/>
    </source>
</evidence>
<dbReference type="PANTHER" id="PTHR40707:SF1">
    <property type="entry name" value="DUF460 DOMAIN-CONTAINING PROTEIN"/>
    <property type="match status" value="1"/>
</dbReference>
<dbReference type="Proteomes" id="UP000268446">
    <property type="component" value="Unassembled WGS sequence"/>
</dbReference>
<dbReference type="EMBL" id="QMQZ01000016">
    <property type="protein sequence ID" value="RLE52050.1"/>
    <property type="molecule type" value="Genomic_DNA"/>
</dbReference>
<evidence type="ECO:0000313" key="2">
    <source>
        <dbReference type="EMBL" id="RLE52050.1"/>
    </source>
</evidence>
<feature type="coiled-coil region" evidence="1">
    <location>
        <begin position="444"/>
        <end position="523"/>
    </location>
</feature>
<sequence>MSSEHELFMGIDLMSMSSPAGVRQPRYAVVIVKSDGEVVDRLEDVTRRRLVRLVWKFKPKVLAVDNVFELASSPRKLLKFMSLLPSHVRLVQVTGSPPAGFTPLSSLAQMHGLSVGGKLSPVQAAEVSARLAIRGVGYVACPVKGETRIVVCRQRVPGEGGMSEDRFERKIRTSVLRVAREIREVLDSKGFDYDLYVRKGKHGFDSCLFIVYAPRESLRGLVKPMKSGDVRVVVKRELSRKLTFMPLSGEKSSPSPVKDYLIVGVDPGVVTGVAAINLFGRLILLMSKRHLSRSQLVSTLMEYGYPILIASDVNPPPSFVEKLASMLSAQVFYPSHSLTVSEKQEILKRYFDEFKLQFTRSLDSHKRDALAAALKAYMNFRNKFEQAEAHAREAGAAIPSKELRALIIKGYSISDAIEKLKPKVEEPPTPAKVEVKPPVERGEIQELREKLKAERRRVQALLAQRDQLTSRIEDLERKVWELERTIESLQVEMTMKIKKEREIAALESRINKLTSMLSSVSRERDELGRKLREWKQIFIKLLRGELIALKPFKNLTKDDAFKSLKIHNVQKGDAIYVHDLSFADLEVVKELSRIGVKCIVGCRSPPPHVLDVLEENVIPFILGEEVKLVWIDEHPLADKKLLEDLAGELKNRLMRIAEEREESRIRALFE</sequence>
<dbReference type="InterPro" id="IPR007408">
    <property type="entry name" value="DUF460"/>
</dbReference>
<keyword evidence="1" id="KW-0175">Coiled coil</keyword>
<dbReference type="Pfam" id="PF04312">
    <property type="entry name" value="DUF460"/>
    <property type="match status" value="1"/>
</dbReference>
<proteinExistence type="predicted"/>
<name>A0A497EZ98_9CREN</name>
<dbReference type="Gene3D" id="1.10.287.1490">
    <property type="match status" value="1"/>
</dbReference>
<reference evidence="2 3" key="1">
    <citation type="submission" date="2018-06" db="EMBL/GenBank/DDBJ databases">
        <title>Extensive metabolic versatility and redundancy in microbially diverse, dynamic hydrothermal sediments.</title>
        <authorList>
            <person name="Dombrowski N."/>
            <person name="Teske A."/>
            <person name="Baker B.J."/>
        </authorList>
    </citation>
    <scope>NUCLEOTIDE SEQUENCE [LARGE SCALE GENOMIC DNA]</scope>
    <source>
        <strain evidence="2">B29_G17</strain>
    </source>
</reference>
<evidence type="ECO:0008006" key="4">
    <source>
        <dbReference type="Google" id="ProtNLM"/>
    </source>
</evidence>
<accession>A0A497EZ98</accession>
<organism evidence="2 3">
    <name type="scientific">Thermoproteota archaeon</name>
    <dbReference type="NCBI Taxonomy" id="2056631"/>
    <lineage>
        <taxon>Archaea</taxon>
        <taxon>Thermoproteota</taxon>
    </lineage>
</organism>
<dbReference type="PANTHER" id="PTHR40707">
    <property type="entry name" value="POSSIBLE NUCLEASE OF RNASE H FOLD, RUVC/YQGF FAMILY"/>
    <property type="match status" value="1"/>
</dbReference>
<protein>
    <recommendedName>
        <fullName evidence="4">DUF460 domain-containing protein</fullName>
    </recommendedName>
</protein>